<dbReference type="STRING" id="237679.SAMN04488072_1301"/>
<feature type="non-terminal residue" evidence="13">
    <location>
        <position position="356"/>
    </location>
</feature>
<protein>
    <recommendedName>
        <fullName evidence="3">histidine kinase</fullName>
        <ecNumber evidence="3">2.7.13.3</ecNumber>
    </recommendedName>
</protein>
<evidence type="ECO:0000256" key="1">
    <source>
        <dbReference type="ARBA" id="ARBA00000085"/>
    </source>
</evidence>
<dbReference type="Gene3D" id="1.10.8.500">
    <property type="entry name" value="HAMP domain in histidine kinase"/>
    <property type="match status" value="1"/>
</dbReference>
<keyword evidence="8" id="KW-0418">Kinase</keyword>
<proteinExistence type="predicted"/>
<dbReference type="OrthoDB" id="9760371at2"/>
<dbReference type="CDD" id="cd06225">
    <property type="entry name" value="HAMP"/>
    <property type="match status" value="1"/>
</dbReference>
<evidence type="ECO:0000256" key="4">
    <source>
        <dbReference type="ARBA" id="ARBA00022475"/>
    </source>
</evidence>
<keyword evidence="10 11" id="KW-0472">Membrane</keyword>
<dbReference type="InterPro" id="IPR050398">
    <property type="entry name" value="HssS/ArlS-like"/>
</dbReference>
<evidence type="ECO:0000256" key="3">
    <source>
        <dbReference type="ARBA" id="ARBA00012438"/>
    </source>
</evidence>
<dbReference type="PROSITE" id="PS50885">
    <property type="entry name" value="HAMP"/>
    <property type="match status" value="1"/>
</dbReference>
<keyword evidence="5" id="KW-0597">Phosphoprotein</keyword>
<evidence type="ECO:0000256" key="8">
    <source>
        <dbReference type="ARBA" id="ARBA00022777"/>
    </source>
</evidence>
<organism evidence="13 14">
    <name type="scientific">Lentibacillus halodurans</name>
    <dbReference type="NCBI Taxonomy" id="237679"/>
    <lineage>
        <taxon>Bacteria</taxon>
        <taxon>Bacillati</taxon>
        <taxon>Bacillota</taxon>
        <taxon>Bacilli</taxon>
        <taxon>Bacillales</taxon>
        <taxon>Bacillaceae</taxon>
        <taxon>Lentibacillus</taxon>
    </lineage>
</organism>
<reference evidence="13 14" key="1">
    <citation type="submission" date="2016-10" db="EMBL/GenBank/DDBJ databases">
        <authorList>
            <person name="de Groot N.N."/>
        </authorList>
    </citation>
    <scope>NUCLEOTIDE SEQUENCE [LARGE SCALE GENOMIC DNA]</scope>
    <source>
        <strain evidence="13 14">CGMCC 1.3702</strain>
    </source>
</reference>
<gene>
    <name evidence="13" type="ORF">SAMN04488072_1301</name>
</gene>
<dbReference type="Pfam" id="PF00672">
    <property type="entry name" value="HAMP"/>
    <property type="match status" value="1"/>
</dbReference>
<dbReference type="PANTHER" id="PTHR45528:SF10">
    <property type="entry name" value="METHYL-ACCEPTING CHEMOTAXIS PROTEIN"/>
    <property type="match status" value="1"/>
</dbReference>
<comment type="subcellular location">
    <subcellularLocation>
        <location evidence="2">Cell membrane</location>
        <topology evidence="2">Multi-pass membrane protein</topology>
    </subcellularLocation>
</comment>
<evidence type="ECO:0000259" key="12">
    <source>
        <dbReference type="PROSITE" id="PS50885"/>
    </source>
</evidence>
<name>A0A1I1APB8_9BACI</name>
<keyword evidence="7 11" id="KW-0812">Transmembrane</keyword>
<dbReference type="PANTHER" id="PTHR45528">
    <property type="entry name" value="SENSOR HISTIDINE KINASE CPXA"/>
    <property type="match status" value="1"/>
</dbReference>
<dbReference type="EC" id="2.7.13.3" evidence="3"/>
<evidence type="ECO:0000256" key="2">
    <source>
        <dbReference type="ARBA" id="ARBA00004651"/>
    </source>
</evidence>
<sequence length="356" mass="39711">MTTKNKGRKKSLFFGRRLQRKILIPFLILIVFTGSVIGFVSYEYSVNTTTEELTNNVESQMAGMNDSFELFFNHTDSTLNRLTSNELLLHYSPDERDALFQSFKETGDANEAILNIYTGIDETGEVIIYPDADLGDDFNPKERSWYQEAMEAEGSTIWTEPYTDEATGETIVSAAQAYYDNHDELIGVVSADVSVNTLLTMINEVEIGDSGYAVLFDQSGNYLAHPDESYIGQDVSEEGYYQEIENAGEQGTFSYQFDGEDRLMAFAQNSTTGWTIAGTVNQGEIDQQAQGILIPIVITEGVLIVLAVVISFMITRRITKPINMVMNRMKQIANGDLSEEPLKTTSRDEIGQLVTA</sequence>
<dbReference type="CDD" id="cd12912">
    <property type="entry name" value="PDC2_MCP_like"/>
    <property type="match status" value="1"/>
</dbReference>
<dbReference type="GO" id="GO:0005886">
    <property type="term" value="C:plasma membrane"/>
    <property type="evidence" value="ECO:0007669"/>
    <property type="project" value="UniProtKB-SubCell"/>
</dbReference>
<evidence type="ECO:0000256" key="6">
    <source>
        <dbReference type="ARBA" id="ARBA00022679"/>
    </source>
</evidence>
<feature type="domain" description="HAMP" evidence="12">
    <location>
        <begin position="316"/>
        <end position="356"/>
    </location>
</feature>
<keyword evidence="9 11" id="KW-1133">Transmembrane helix</keyword>
<dbReference type="RefSeq" id="WP_139224025.1">
    <property type="nucleotide sequence ID" value="NZ_FOJW01000030.1"/>
</dbReference>
<dbReference type="Gene3D" id="3.30.450.20">
    <property type="entry name" value="PAS domain"/>
    <property type="match status" value="2"/>
</dbReference>
<evidence type="ECO:0000313" key="13">
    <source>
        <dbReference type="EMBL" id="SFB39889.1"/>
    </source>
</evidence>
<evidence type="ECO:0000256" key="11">
    <source>
        <dbReference type="SAM" id="Phobius"/>
    </source>
</evidence>
<evidence type="ECO:0000256" key="9">
    <source>
        <dbReference type="ARBA" id="ARBA00022989"/>
    </source>
</evidence>
<evidence type="ECO:0000256" key="7">
    <source>
        <dbReference type="ARBA" id="ARBA00022692"/>
    </source>
</evidence>
<dbReference type="AlphaFoldDB" id="A0A1I1APB8"/>
<keyword evidence="14" id="KW-1185">Reference proteome</keyword>
<dbReference type="EMBL" id="FOJW01000030">
    <property type="protein sequence ID" value="SFB39889.1"/>
    <property type="molecule type" value="Genomic_DNA"/>
</dbReference>
<comment type="catalytic activity">
    <reaction evidence="1">
        <text>ATP + protein L-histidine = ADP + protein N-phospho-L-histidine.</text>
        <dbReference type="EC" id="2.7.13.3"/>
    </reaction>
</comment>
<feature type="transmembrane region" description="Helical" evidence="11">
    <location>
        <begin position="292"/>
        <end position="314"/>
    </location>
</feature>
<dbReference type="Pfam" id="PF02743">
    <property type="entry name" value="dCache_1"/>
    <property type="match status" value="1"/>
</dbReference>
<feature type="transmembrane region" description="Helical" evidence="11">
    <location>
        <begin position="21"/>
        <end position="42"/>
    </location>
</feature>
<dbReference type="InterPro" id="IPR029151">
    <property type="entry name" value="Sensor-like_sf"/>
</dbReference>
<dbReference type="InterPro" id="IPR003660">
    <property type="entry name" value="HAMP_dom"/>
</dbReference>
<accession>A0A1I1APB8</accession>
<dbReference type="SUPFAM" id="SSF103190">
    <property type="entry name" value="Sensory domain-like"/>
    <property type="match status" value="1"/>
</dbReference>
<dbReference type="Proteomes" id="UP000198642">
    <property type="component" value="Unassembled WGS sequence"/>
</dbReference>
<evidence type="ECO:0000313" key="14">
    <source>
        <dbReference type="Proteomes" id="UP000198642"/>
    </source>
</evidence>
<keyword evidence="6" id="KW-0808">Transferase</keyword>
<dbReference type="SUPFAM" id="SSF158472">
    <property type="entry name" value="HAMP domain-like"/>
    <property type="match status" value="1"/>
</dbReference>
<dbReference type="GO" id="GO:0000155">
    <property type="term" value="F:phosphorelay sensor kinase activity"/>
    <property type="evidence" value="ECO:0007669"/>
    <property type="project" value="TreeGrafter"/>
</dbReference>
<dbReference type="InterPro" id="IPR033479">
    <property type="entry name" value="dCache_1"/>
</dbReference>
<evidence type="ECO:0000256" key="5">
    <source>
        <dbReference type="ARBA" id="ARBA00022553"/>
    </source>
</evidence>
<keyword evidence="4" id="KW-1003">Cell membrane</keyword>
<dbReference type="CDD" id="cd18773">
    <property type="entry name" value="PDC1_HK_sensor"/>
    <property type="match status" value="1"/>
</dbReference>
<evidence type="ECO:0000256" key="10">
    <source>
        <dbReference type="ARBA" id="ARBA00023136"/>
    </source>
</evidence>